<name>A0A1J9PT45_9EURO</name>
<comment type="caution">
    <text evidence="2">The sequence shown here is derived from an EMBL/GenBank/DDBJ whole genome shotgun (WGS) entry which is preliminary data.</text>
</comment>
<feature type="region of interest" description="Disordered" evidence="1">
    <location>
        <begin position="1"/>
        <end position="36"/>
    </location>
</feature>
<feature type="compositionally biased region" description="Pro residues" evidence="1">
    <location>
        <begin position="14"/>
        <end position="32"/>
    </location>
</feature>
<reference evidence="2 3" key="1">
    <citation type="submission" date="2015-07" db="EMBL/GenBank/DDBJ databases">
        <title>Emmonsia species relationships and genome sequence.</title>
        <authorList>
            <consortium name="The Broad Institute Genomics Platform"/>
            <person name="Cuomo C.A."/>
            <person name="Munoz J.F."/>
            <person name="Imamovic A."/>
            <person name="Priest M.E."/>
            <person name="Young S."/>
            <person name="Clay O.K."/>
            <person name="McEwen J.G."/>
        </authorList>
    </citation>
    <scope>NUCLEOTIDE SEQUENCE [LARGE SCALE GENOMIC DNA]</scope>
    <source>
        <strain evidence="2 3">UAMH 9510</strain>
    </source>
</reference>
<evidence type="ECO:0000256" key="1">
    <source>
        <dbReference type="SAM" id="MobiDB-lite"/>
    </source>
</evidence>
<gene>
    <name evidence="2" type="ORF">AJ78_00442</name>
</gene>
<protein>
    <submittedName>
        <fullName evidence="2">Uncharacterized protein</fullName>
    </submittedName>
</protein>
<dbReference type="STRING" id="1447872.A0A1J9PT45"/>
<feature type="compositionally biased region" description="Basic and acidic residues" evidence="1">
    <location>
        <begin position="119"/>
        <end position="132"/>
    </location>
</feature>
<dbReference type="EMBL" id="LGRN01000007">
    <property type="protein sequence ID" value="OJD19585.1"/>
    <property type="molecule type" value="Genomic_DNA"/>
</dbReference>
<feature type="region of interest" description="Disordered" evidence="1">
    <location>
        <begin position="111"/>
        <end position="132"/>
    </location>
</feature>
<sequence>MIQLNPRLTGLSSPPIPITPPQPPPPPPPTPKTPLQAVPLNVDENWFVHRAPPIPILRTTYVGAWATGVPHARREYVGAGSSSAHLRDVRVGSRRFFWSLSLVGMGIGYDNGNGKGKGKGKDNSHIPGRDHDSYYAPRSTPCIHAASTDNGQSFKVWRFQQQQYAWTLIIATSSFGQSADPITLGGLGTGSSDVGHNVERILTAASLVDCRKRDPGILIEGNIPSNGCDNGEEKVSKRNVPLVLGPLGLCYLASE</sequence>
<dbReference type="AlphaFoldDB" id="A0A1J9PT45"/>
<dbReference type="VEuPathDB" id="FungiDB:AJ78_00442"/>
<organism evidence="2 3">
    <name type="scientific">Emergomyces pasteurianus Ep9510</name>
    <dbReference type="NCBI Taxonomy" id="1447872"/>
    <lineage>
        <taxon>Eukaryota</taxon>
        <taxon>Fungi</taxon>
        <taxon>Dikarya</taxon>
        <taxon>Ascomycota</taxon>
        <taxon>Pezizomycotina</taxon>
        <taxon>Eurotiomycetes</taxon>
        <taxon>Eurotiomycetidae</taxon>
        <taxon>Onygenales</taxon>
        <taxon>Ajellomycetaceae</taxon>
        <taxon>Emergomyces</taxon>
    </lineage>
</organism>
<keyword evidence="3" id="KW-1185">Reference proteome</keyword>
<dbReference type="Proteomes" id="UP000182235">
    <property type="component" value="Unassembled WGS sequence"/>
</dbReference>
<evidence type="ECO:0000313" key="2">
    <source>
        <dbReference type="EMBL" id="OJD19585.1"/>
    </source>
</evidence>
<accession>A0A1J9PT45</accession>
<evidence type="ECO:0000313" key="3">
    <source>
        <dbReference type="Proteomes" id="UP000182235"/>
    </source>
</evidence>
<proteinExistence type="predicted"/>